<evidence type="ECO:0000313" key="3">
    <source>
        <dbReference type="EnsemblMetazoa" id="G33431.1:cds"/>
    </source>
</evidence>
<reference evidence="3" key="1">
    <citation type="submission" date="2022-08" db="UniProtKB">
        <authorList>
            <consortium name="EnsemblMetazoa"/>
        </authorList>
    </citation>
    <scope>IDENTIFICATION</scope>
    <source>
        <strain evidence="3">05x7-T-G4-1.051#20</strain>
    </source>
</reference>
<accession>A0A8W8MJD2</accession>
<evidence type="ECO:0000313" key="4">
    <source>
        <dbReference type="Proteomes" id="UP000005408"/>
    </source>
</evidence>
<dbReference type="EnsemblMetazoa" id="G33431.1">
    <property type="protein sequence ID" value="G33431.1:cds"/>
    <property type="gene ID" value="G33431"/>
</dbReference>
<keyword evidence="2" id="KW-1133">Transmembrane helix</keyword>
<keyword evidence="2" id="KW-0472">Membrane</keyword>
<feature type="transmembrane region" description="Helical" evidence="2">
    <location>
        <begin position="339"/>
        <end position="361"/>
    </location>
</feature>
<dbReference type="AlphaFoldDB" id="A0A8W8MJD2"/>
<evidence type="ECO:0000256" key="1">
    <source>
        <dbReference type="SAM" id="MobiDB-lite"/>
    </source>
</evidence>
<sequence>MNVTLTAFLSYSKRGPEDKMKAAIFIVFACVVLANVSSKPHDNWPNGENDWPNGENENDPALEGDVGNGNTGDGNETGAVKSVLINDIEYEDGTGEGLFGEIIKVLESRTINTGKDNWPLTIEKLPRMDVQRILLLQEICPERKTIAQSSKPLGPPDFEVQGDASTLIIYVVFNILLVSLNLTDLEANKNEQVLYKTHVEEYFETVVQKGQDGHYYFKEHRLLSTSANLKALRSSFVNKLIEKIKRFPKKSLLDSYYVLSMGTINFEDLNTYGNKEIQKLVSFYGEKTDPILDKDGVLRQWSEAKTIVKEARYPVDNMEALLGWLIKHHAEDIPELIKLALIALVLILYTAGCMEWSVILFQKYRRTLYHGHGWNFLGE</sequence>
<protein>
    <submittedName>
        <fullName evidence="3">Uncharacterized protein</fullName>
    </submittedName>
</protein>
<name>A0A8W8MJD2_MAGGI</name>
<keyword evidence="2" id="KW-0812">Transmembrane</keyword>
<proteinExistence type="predicted"/>
<keyword evidence="4" id="KW-1185">Reference proteome</keyword>
<dbReference type="Proteomes" id="UP000005408">
    <property type="component" value="Unassembled WGS sequence"/>
</dbReference>
<organism evidence="3 4">
    <name type="scientific">Magallana gigas</name>
    <name type="common">Pacific oyster</name>
    <name type="synonym">Crassostrea gigas</name>
    <dbReference type="NCBI Taxonomy" id="29159"/>
    <lineage>
        <taxon>Eukaryota</taxon>
        <taxon>Metazoa</taxon>
        <taxon>Spiralia</taxon>
        <taxon>Lophotrochozoa</taxon>
        <taxon>Mollusca</taxon>
        <taxon>Bivalvia</taxon>
        <taxon>Autobranchia</taxon>
        <taxon>Pteriomorphia</taxon>
        <taxon>Ostreida</taxon>
        <taxon>Ostreoidea</taxon>
        <taxon>Ostreidae</taxon>
        <taxon>Magallana</taxon>
    </lineage>
</organism>
<evidence type="ECO:0000256" key="2">
    <source>
        <dbReference type="SAM" id="Phobius"/>
    </source>
</evidence>
<feature type="region of interest" description="Disordered" evidence="1">
    <location>
        <begin position="41"/>
        <end position="75"/>
    </location>
</feature>